<keyword evidence="1" id="KW-0812">Transmembrane</keyword>
<protein>
    <submittedName>
        <fullName evidence="2">Uncharacterized protein</fullName>
    </submittedName>
</protein>
<evidence type="ECO:0000313" key="3">
    <source>
        <dbReference type="Proteomes" id="UP000790580"/>
    </source>
</evidence>
<proteinExistence type="predicted"/>
<comment type="caution">
    <text evidence="2">The sequence shown here is derived from an EMBL/GenBank/DDBJ whole genome shotgun (WGS) entry which is preliminary data.</text>
</comment>
<gene>
    <name evidence="2" type="ORF">KS407_05315</name>
</gene>
<feature type="transmembrane region" description="Helical" evidence="1">
    <location>
        <begin position="12"/>
        <end position="32"/>
    </location>
</feature>
<evidence type="ECO:0000256" key="1">
    <source>
        <dbReference type="SAM" id="Phobius"/>
    </source>
</evidence>
<dbReference type="EMBL" id="JAHQCR010000022">
    <property type="protein sequence ID" value="MBU9720866.1"/>
    <property type="molecule type" value="Genomic_DNA"/>
</dbReference>
<sequence>MSGGVENLKQFVNGLLVVIFFIIYINVFNILISYTIGGFWSGLSTLIGTIIVVVASIILGIVTKEKVVEIIKG</sequence>
<organism evidence="2 3">
    <name type="scientific">Evansella alkalicola</name>
    <dbReference type="NCBI Taxonomy" id="745819"/>
    <lineage>
        <taxon>Bacteria</taxon>
        <taxon>Bacillati</taxon>
        <taxon>Bacillota</taxon>
        <taxon>Bacilli</taxon>
        <taxon>Bacillales</taxon>
        <taxon>Bacillaceae</taxon>
        <taxon>Evansella</taxon>
    </lineage>
</organism>
<keyword evidence="1" id="KW-1133">Transmembrane helix</keyword>
<name>A0ABS6JQN7_9BACI</name>
<dbReference type="RefSeq" id="WP_088074298.1">
    <property type="nucleotide sequence ID" value="NZ_JAHQCR010000022.1"/>
</dbReference>
<keyword evidence="3" id="KW-1185">Reference proteome</keyword>
<accession>A0ABS6JQN7</accession>
<evidence type="ECO:0000313" key="2">
    <source>
        <dbReference type="EMBL" id="MBU9720866.1"/>
    </source>
</evidence>
<feature type="transmembrane region" description="Helical" evidence="1">
    <location>
        <begin position="38"/>
        <end position="62"/>
    </location>
</feature>
<dbReference type="Proteomes" id="UP000790580">
    <property type="component" value="Unassembled WGS sequence"/>
</dbReference>
<reference evidence="2 3" key="1">
    <citation type="submission" date="2021-06" db="EMBL/GenBank/DDBJ databases">
        <title>Bacillus sp. RD4P76, an endophyte from a halophyte.</title>
        <authorList>
            <person name="Sun J.-Q."/>
        </authorList>
    </citation>
    <scope>NUCLEOTIDE SEQUENCE [LARGE SCALE GENOMIC DNA]</scope>
    <source>
        <strain evidence="2 3">JCM 17098</strain>
    </source>
</reference>
<keyword evidence="1" id="KW-0472">Membrane</keyword>